<keyword evidence="2" id="KW-1185">Reference proteome</keyword>
<dbReference type="EMBL" id="JAGFNK010001485">
    <property type="protein sequence ID" value="KAI9431065.1"/>
    <property type="molecule type" value="Genomic_DNA"/>
</dbReference>
<reference evidence="1" key="1">
    <citation type="submission" date="2021-03" db="EMBL/GenBank/DDBJ databases">
        <title>Evolutionary priming and transition to the ectomycorrhizal habit in an iconic lineage of mushroom-forming fungi: is preadaptation a requirement?</title>
        <authorList>
            <consortium name="DOE Joint Genome Institute"/>
            <person name="Looney B.P."/>
            <person name="Miyauchi S."/>
            <person name="Morin E."/>
            <person name="Drula E."/>
            <person name="Courty P.E."/>
            <person name="Chicoki N."/>
            <person name="Fauchery L."/>
            <person name="Kohler A."/>
            <person name="Kuo A."/>
            <person name="LaButti K."/>
            <person name="Pangilinan J."/>
            <person name="Lipzen A."/>
            <person name="Riley R."/>
            <person name="Andreopoulos W."/>
            <person name="He G."/>
            <person name="Johnson J."/>
            <person name="Barry K.W."/>
            <person name="Grigoriev I.V."/>
            <person name="Nagy L."/>
            <person name="Hibbett D."/>
            <person name="Henrissat B."/>
            <person name="Matheny P.B."/>
            <person name="Labbe J."/>
            <person name="Martin A.F."/>
        </authorList>
    </citation>
    <scope>NUCLEOTIDE SEQUENCE</scope>
    <source>
        <strain evidence="1">BPL698</strain>
    </source>
</reference>
<evidence type="ECO:0000313" key="2">
    <source>
        <dbReference type="Proteomes" id="UP001207468"/>
    </source>
</evidence>
<gene>
    <name evidence="1" type="ORF">F5148DRAFT_1155123</name>
</gene>
<protein>
    <submittedName>
        <fullName evidence="1">Uncharacterized protein</fullName>
    </submittedName>
</protein>
<sequence>MSRSTGWIALAWSLPWITWNTKLIHQHLAFSFYPAPHRFFQLKCGLYVKFPGAGGATLRGLVMQISGGTAEIIDETNGQHVLIDQDNIAVSGIQTMALPKPECNGIWEGWRVSIIRGPLNGYHGLVKADDGSSVNVELDAKLMSHGPLHQ</sequence>
<dbReference type="Proteomes" id="UP001207468">
    <property type="component" value="Unassembled WGS sequence"/>
</dbReference>
<evidence type="ECO:0000313" key="1">
    <source>
        <dbReference type="EMBL" id="KAI9431065.1"/>
    </source>
</evidence>
<name>A0ACC0TRY3_9AGAM</name>
<accession>A0ACC0TRY3</accession>
<proteinExistence type="predicted"/>
<organism evidence="1 2">
    <name type="scientific">Russula earlei</name>
    <dbReference type="NCBI Taxonomy" id="71964"/>
    <lineage>
        <taxon>Eukaryota</taxon>
        <taxon>Fungi</taxon>
        <taxon>Dikarya</taxon>
        <taxon>Basidiomycota</taxon>
        <taxon>Agaricomycotina</taxon>
        <taxon>Agaricomycetes</taxon>
        <taxon>Russulales</taxon>
        <taxon>Russulaceae</taxon>
        <taxon>Russula</taxon>
    </lineage>
</organism>
<comment type="caution">
    <text evidence="1">The sequence shown here is derived from an EMBL/GenBank/DDBJ whole genome shotgun (WGS) entry which is preliminary data.</text>
</comment>